<keyword evidence="5 8" id="KW-0658">Purine biosynthesis</keyword>
<dbReference type="PANTHER" id="PTHR43700:SF1">
    <property type="entry name" value="PHOSPHORIBOSYLAMINOIMIDAZOLE-SUCCINOCARBOXAMIDE SYNTHASE"/>
    <property type="match status" value="1"/>
</dbReference>
<dbReference type="Gene3D" id="3.30.200.20">
    <property type="entry name" value="Phosphorylase Kinase, domain 1"/>
    <property type="match status" value="1"/>
</dbReference>
<comment type="caution">
    <text evidence="10">The sequence shown here is derived from an EMBL/GenBank/DDBJ whole genome shotgun (WGS) entry which is preliminary data.</text>
</comment>
<evidence type="ECO:0000313" key="11">
    <source>
        <dbReference type="Proteomes" id="UP000298058"/>
    </source>
</evidence>
<feature type="domain" description="SAICAR synthetase/ADE2 N-terminal" evidence="9">
    <location>
        <begin position="7"/>
        <end position="254"/>
    </location>
</feature>
<dbReference type="Proteomes" id="UP000298058">
    <property type="component" value="Unassembled WGS sequence"/>
</dbReference>
<dbReference type="InterPro" id="IPR018236">
    <property type="entry name" value="SAICAR_synthetase_CS"/>
</dbReference>
<dbReference type="CDD" id="cd01414">
    <property type="entry name" value="SAICAR_synt_Sc"/>
    <property type="match status" value="1"/>
</dbReference>
<dbReference type="InterPro" id="IPR028923">
    <property type="entry name" value="SAICAR_synt/ADE2_N"/>
</dbReference>
<dbReference type="NCBIfam" id="TIGR00081">
    <property type="entry name" value="purC"/>
    <property type="match status" value="1"/>
</dbReference>
<keyword evidence="11" id="KW-1185">Reference proteome</keyword>
<evidence type="ECO:0000256" key="2">
    <source>
        <dbReference type="ARBA" id="ARBA00010190"/>
    </source>
</evidence>
<keyword evidence="6 8" id="KW-0067">ATP-binding</keyword>
<dbReference type="AlphaFoldDB" id="A0A4R9M216"/>
<dbReference type="PROSITE" id="PS01058">
    <property type="entry name" value="SAICAR_SYNTHETASE_2"/>
    <property type="match status" value="1"/>
</dbReference>
<evidence type="ECO:0000259" key="9">
    <source>
        <dbReference type="Pfam" id="PF01259"/>
    </source>
</evidence>
<gene>
    <name evidence="8" type="primary">purC</name>
    <name evidence="10" type="ORF">EHS15_13370</name>
</gene>
<dbReference type="HAMAP" id="MF_00137">
    <property type="entry name" value="SAICAR_synth"/>
    <property type="match status" value="1"/>
</dbReference>
<comment type="pathway">
    <text evidence="1 8">Purine metabolism; IMP biosynthesis via de novo pathway; 5-amino-1-(5-phospho-D-ribosyl)imidazole-4-carboxamide from 5-amino-1-(5-phospho-D-ribosyl)imidazole-4-carboxylate: step 1/2.</text>
</comment>
<keyword evidence="3 8" id="KW-0436">Ligase</keyword>
<name>A0A4R9M216_9LEPT</name>
<comment type="similarity">
    <text evidence="2 8">Belongs to the SAICAR synthetase family.</text>
</comment>
<evidence type="ECO:0000313" key="10">
    <source>
        <dbReference type="EMBL" id="TGN18798.1"/>
    </source>
</evidence>
<evidence type="ECO:0000256" key="1">
    <source>
        <dbReference type="ARBA" id="ARBA00004672"/>
    </source>
</evidence>
<dbReference type="GO" id="GO:0005737">
    <property type="term" value="C:cytoplasm"/>
    <property type="evidence" value="ECO:0007669"/>
    <property type="project" value="TreeGrafter"/>
</dbReference>
<dbReference type="GO" id="GO:0006189">
    <property type="term" value="P:'de novo' IMP biosynthetic process"/>
    <property type="evidence" value="ECO:0007669"/>
    <property type="project" value="UniProtKB-UniRule"/>
</dbReference>
<dbReference type="OrthoDB" id="9801549at2"/>
<dbReference type="FunFam" id="3.30.470.20:FF:000015">
    <property type="entry name" value="Phosphoribosylaminoimidazole-succinocarboxamide synthase"/>
    <property type="match status" value="1"/>
</dbReference>
<evidence type="ECO:0000256" key="8">
    <source>
        <dbReference type="HAMAP-Rule" id="MF_00137"/>
    </source>
</evidence>
<dbReference type="InterPro" id="IPR001636">
    <property type="entry name" value="SAICAR_synth"/>
</dbReference>
<dbReference type="UniPathway" id="UPA00074">
    <property type="reaction ID" value="UER00131"/>
</dbReference>
<dbReference type="SUPFAM" id="SSF56104">
    <property type="entry name" value="SAICAR synthase-like"/>
    <property type="match status" value="1"/>
</dbReference>
<organism evidence="10 11">
    <name type="scientific">Leptospira idonii</name>
    <dbReference type="NCBI Taxonomy" id="1193500"/>
    <lineage>
        <taxon>Bacteria</taxon>
        <taxon>Pseudomonadati</taxon>
        <taxon>Spirochaetota</taxon>
        <taxon>Spirochaetia</taxon>
        <taxon>Leptospirales</taxon>
        <taxon>Leptospiraceae</taxon>
        <taxon>Leptospira</taxon>
    </lineage>
</organism>
<evidence type="ECO:0000256" key="3">
    <source>
        <dbReference type="ARBA" id="ARBA00022598"/>
    </source>
</evidence>
<dbReference type="GO" id="GO:0005524">
    <property type="term" value="F:ATP binding"/>
    <property type="evidence" value="ECO:0007669"/>
    <property type="project" value="UniProtKB-KW"/>
</dbReference>
<dbReference type="EMBL" id="RQHW01000047">
    <property type="protein sequence ID" value="TGN18798.1"/>
    <property type="molecule type" value="Genomic_DNA"/>
</dbReference>
<dbReference type="Gene3D" id="3.30.470.20">
    <property type="entry name" value="ATP-grasp fold, B domain"/>
    <property type="match status" value="1"/>
</dbReference>
<proteinExistence type="inferred from homology"/>
<evidence type="ECO:0000256" key="6">
    <source>
        <dbReference type="ARBA" id="ARBA00022840"/>
    </source>
</evidence>
<comment type="catalytic activity">
    <reaction evidence="7 8">
        <text>5-amino-1-(5-phospho-D-ribosyl)imidazole-4-carboxylate + L-aspartate + ATP = (2S)-2-[5-amino-1-(5-phospho-beta-D-ribosyl)imidazole-4-carboxamido]succinate + ADP + phosphate + 2 H(+)</text>
        <dbReference type="Rhea" id="RHEA:22628"/>
        <dbReference type="ChEBI" id="CHEBI:15378"/>
        <dbReference type="ChEBI" id="CHEBI:29991"/>
        <dbReference type="ChEBI" id="CHEBI:30616"/>
        <dbReference type="ChEBI" id="CHEBI:43474"/>
        <dbReference type="ChEBI" id="CHEBI:58443"/>
        <dbReference type="ChEBI" id="CHEBI:77657"/>
        <dbReference type="ChEBI" id="CHEBI:456216"/>
        <dbReference type="EC" id="6.3.2.6"/>
    </reaction>
</comment>
<keyword evidence="4 8" id="KW-0547">Nucleotide-binding</keyword>
<dbReference type="Pfam" id="PF01259">
    <property type="entry name" value="SAICAR_synt"/>
    <property type="match status" value="1"/>
</dbReference>
<dbReference type="PANTHER" id="PTHR43700">
    <property type="entry name" value="PHOSPHORIBOSYLAMINOIMIDAZOLE-SUCCINOCARBOXAMIDE SYNTHASE"/>
    <property type="match status" value="1"/>
</dbReference>
<reference evidence="10" key="1">
    <citation type="journal article" date="2019" name="PLoS Negl. Trop. Dis.">
        <title>Revisiting the worldwide diversity of Leptospira species in the environment.</title>
        <authorList>
            <person name="Vincent A.T."/>
            <person name="Schiettekatte O."/>
            <person name="Bourhy P."/>
            <person name="Veyrier F.J."/>
            <person name="Picardeau M."/>
        </authorList>
    </citation>
    <scope>NUCLEOTIDE SEQUENCE [LARGE SCALE GENOMIC DNA]</scope>
    <source>
        <strain evidence="10">201300427</strain>
    </source>
</reference>
<protein>
    <recommendedName>
        <fullName evidence="8">Phosphoribosylaminoimidazole-succinocarboxamide synthase</fullName>
        <ecNumber evidence="8">6.3.2.6</ecNumber>
    </recommendedName>
    <alternativeName>
        <fullName evidence="8">SAICAR synthetase</fullName>
    </alternativeName>
</protein>
<evidence type="ECO:0000256" key="7">
    <source>
        <dbReference type="ARBA" id="ARBA00048475"/>
    </source>
</evidence>
<sequence length="285" mass="32727">MKITPSYRGKVRDVYDLGDTLLLCATDRISAFDVVFEENVPGKGEILTRISTKWFRHFSHFKNHLLETDVNLFPEPFRGRKEFSSRSVLVKKAKRIDYECVVRGYLSGSAFKEYKSTGQVAFVDYPKGMLESQKFETPIFTPARKNDIGHDENISEETMKKEVGEELFSKLKETSLRLFSEAHDLMKKQGIILCDTKFEFGIESGEPILIDEILTPDSSRYWDESSYKLGTTPASFDKQILRNWLESTSWDKNPPPPALSPSLISELKAKYLLLEEKINLCLSQK</sequence>
<accession>A0A4R9M216</accession>
<evidence type="ECO:0000256" key="5">
    <source>
        <dbReference type="ARBA" id="ARBA00022755"/>
    </source>
</evidence>
<dbReference type="NCBIfam" id="NF010568">
    <property type="entry name" value="PRK13961.1"/>
    <property type="match status" value="1"/>
</dbReference>
<dbReference type="GO" id="GO:0004639">
    <property type="term" value="F:phosphoribosylaminoimidazolesuccinocarboxamide synthase activity"/>
    <property type="evidence" value="ECO:0007669"/>
    <property type="project" value="UniProtKB-UniRule"/>
</dbReference>
<evidence type="ECO:0000256" key="4">
    <source>
        <dbReference type="ARBA" id="ARBA00022741"/>
    </source>
</evidence>
<dbReference type="EC" id="6.3.2.6" evidence="8"/>